<feature type="transmembrane region" description="Helical" evidence="2">
    <location>
        <begin position="1447"/>
        <end position="1466"/>
    </location>
</feature>
<feature type="transmembrane region" description="Helical" evidence="2">
    <location>
        <begin position="626"/>
        <end position="646"/>
    </location>
</feature>
<feature type="compositionally biased region" description="Low complexity" evidence="1">
    <location>
        <begin position="1335"/>
        <end position="1347"/>
    </location>
</feature>
<feature type="transmembrane region" description="Helical" evidence="2">
    <location>
        <begin position="959"/>
        <end position="984"/>
    </location>
</feature>
<name>A0ABQ8UAV8_9EUKA</name>
<feature type="compositionally biased region" description="Pro residues" evidence="1">
    <location>
        <begin position="1318"/>
        <end position="1334"/>
    </location>
</feature>
<feature type="region of interest" description="Disordered" evidence="1">
    <location>
        <begin position="1287"/>
        <end position="1408"/>
    </location>
</feature>
<keyword evidence="2" id="KW-0472">Membrane</keyword>
<keyword evidence="2" id="KW-0812">Transmembrane</keyword>
<evidence type="ECO:0000256" key="2">
    <source>
        <dbReference type="SAM" id="Phobius"/>
    </source>
</evidence>
<dbReference type="PANTHER" id="PTHR24216:SF65">
    <property type="entry name" value="PAXILLIN-LIKE PROTEIN 1"/>
    <property type="match status" value="1"/>
</dbReference>
<keyword evidence="4" id="KW-1185">Reference proteome</keyword>
<feature type="compositionally biased region" description="Low complexity" evidence="1">
    <location>
        <begin position="1243"/>
        <end position="1262"/>
    </location>
</feature>
<comment type="caution">
    <text evidence="3">The sequence shown here is derived from an EMBL/GenBank/DDBJ whole genome shotgun (WGS) entry which is preliminary data.</text>
</comment>
<feature type="region of interest" description="Disordered" evidence="1">
    <location>
        <begin position="1"/>
        <end position="27"/>
    </location>
</feature>
<feature type="compositionally biased region" description="Pro residues" evidence="1">
    <location>
        <begin position="1553"/>
        <end position="1595"/>
    </location>
</feature>
<dbReference type="Proteomes" id="UP001141327">
    <property type="component" value="Unassembled WGS sequence"/>
</dbReference>
<feature type="transmembrane region" description="Helical" evidence="2">
    <location>
        <begin position="1028"/>
        <end position="1047"/>
    </location>
</feature>
<gene>
    <name evidence="3" type="ORF">PAPYR_8346</name>
</gene>
<feature type="transmembrane region" description="Helical" evidence="2">
    <location>
        <begin position="858"/>
        <end position="880"/>
    </location>
</feature>
<keyword evidence="2" id="KW-1133">Transmembrane helix</keyword>
<feature type="transmembrane region" description="Helical" evidence="2">
    <location>
        <begin position="509"/>
        <end position="535"/>
    </location>
</feature>
<feature type="region of interest" description="Disordered" evidence="1">
    <location>
        <begin position="816"/>
        <end position="839"/>
    </location>
</feature>
<feature type="transmembrane region" description="Helical" evidence="2">
    <location>
        <begin position="918"/>
        <end position="939"/>
    </location>
</feature>
<feature type="compositionally biased region" description="Polar residues" evidence="1">
    <location>
        <begin position="1"/>
        <end position="13"/>
    </location>
</feature>
<feature type="region of interest" description="Disordered" evidence="1">
    <location>
        <begin position="1241"/>
        <end position="1266"/>
    </location>
</feature>
<feature type="transmembrane region" description="Helical" evidence="2">
    <location>
        <begin position="588"/>
        <end position="614"/>
    </location>
</feature>
<feature type="transmembrane region" description="Helical" evidence="2">
    <location>
        <begin position="886"/>
        <end position="906"/>
    </location>
</feature>
<protein>
    <submittedName>
        <fullName evidence="3">Uncharacterized protein</fullName>
    </submittedName>
</protein>
<dbReference type="EMBL" id="JAPMOS010000070">
    <property type="protein sequence ID" value="KAJ4456446.1"/>
    <property type="molecule type" value="Genomic_DNA"/>
</dbReference>
<feature type="transmembrane region" description="Helical" evidence="2">
    <location>
        <begin position="484"/>
        <end position="502"/>
    </location>
</feature>
<feature type="transmembrane region" description="Helical" evidence="2">
    <location>
        <begin position="682"/>
        <end position="703"/>
    </location>
</feature>
<feature type="transmembrane region" description="Helical" evidence="2">
    <location>
        <begin position="547"/>
        <end position="568"/>
    </location>
</feature>
<feature type="transmembrane region" description="Helical" evidence="2">
    <location>
        <begin position="765"/>
        <end position="785"/>
    </location>
</feature>
<feature type="transmembrane region" description="Helical" evidence="2">
    <location>
        <begin position="996"/>
        <end position="1016"/>
    </location>
</feature>
<evidence type="ECO:0000313" key="3">
    <source>
        <dbReference type="EMBL" id="KAJ4456446.1"/>
    </source>
</evidence>
<evidence type="ECO:0000256" key="1">
    <source>
        <dbReference type="SAM" id="MobiDB-lite"/>
    </source>
</evidence>
<evidence type="ECO:0000313" key="4">
    <source>
        <dbReference type="Proteomes" id="UP001141327"/>
    </source>
</evidence>
<feature type="transmembrane region" description="Helical" evidence="2">
    <location>
        <begin position="1618"/>
        <end position="1643"/>
    </location>
</feature>
<feature type="compositionally biased region" description="Pro residues" evidence="1">
    <location>
        <begin position="817"/>
        <end position="828"/>
    </location>
</feature>
<feature type="transmembrane region" description="Helical" evidence="2">
    <location>
        <begin position="1497"/>
        <end position="1518"/>
    </location>
</feature>
<organism evidence="3 4">
    <name type="scientific">Paratrimastix pyriformis</name>
    <dbReference type="NCBI Taxonomy" id="342808"/>
    <lineage>
        <taxon>Eukaryota</taxon>
        <taxon>Metamonada</taxon>
        <taxon>Preaxostyla</taxon>
        <taxon>Paratrimastigidae</taxon>
        <taxon>Paratrimastix</taxon>
    </lineage>
</organism>
<feature type="transmembrane region" description="Helical" evidence="2">
    <location>
        <begin position="1524"/>
        <end position="1543"/>
    </location>
</feature>
<accession>A0ABQ8UAV8</accession>
<dbReference type="PANTHER" id="PTHR24216">
    <property type="entry name" value="PAXILLIN-RELATED"/>
    <property type="match status" value="1"/>
</dbReference>
<feature type="region of interest" description="Disordered" evidence="1">
    <location>
        <begin position="1552"/>
        <end position="1595"/>
    </location>
</feature>
<feature type="transmembrane region" description="Helical" evidence="2">
    <location>
        <begin position="734"/>
        <end position="753"/>
    </location>
</feature>
<sequence>MNSRPSQLQNDTDMSGRKEVPRLHPPAWTSKTCKFSQDEIVLVQLLREAFEYPFGPKKVQDLNPICAIAKDVYGIEITLLQEPPSHIRTIRTLIQGGVGLRLVASSSTGANYDPSSHSRQDNRVMADFNPDVGLTAFAYYLRLLGPPLAEPSVTSLYHYVGGSLFAAACLLGMQEPPASVSIQFPRKAHAPSDDIPLPGEIDSPTYPGAQRFVQFLLADMMAVLKQYSFRLLYLLYSMFIKGSSEIEVSHTQSVDLRWFMLDSDDTTLRIISPLHRYVMQYAYNKTRPGPLLPPDYGQLTEAEQGYTRERLVRDSPVQLTRQLCSVMPPFAPASLAQKEFLFQPGEDLDPHIRRVKERPALLIFRPCDPRHPRVDMIRVVLLEREGIVWGLWSSILYLPSVRQRLAIRFHASRRLALVPLASMPFDVQRKWWEGIVAKEGPSSAPRPPAGLWFWGPSREEQVQPEDESIFAGASYISLPPARMLYWWRLAGLFIGAAASSSWSGGYPTVVWLALLALAAFLVRKLTIVVLAPYLVFPAAIWLFQTDVRLACSLPFGLSCALFPCALWVRTWGAKPRAHRLMVGHYVGLGAFSLPLAWRTIGVLPAVTFLWLIIVPLISDSRLPREVVLFAALCYGLVMCIINSYFLPSGAPRHSRLSCSPPAEPLIHRPTLVRRERKIVRPLRILAGILAVLCFAAGSCGLLAVPTHGVAPIVAFATALSLGCLAAIRGWSHALLLAALPCAIAAGVGLGWVGPATTAGVAPWSLFGLPALGVALWAWAVSAMVLTHPAVVRRILARSATFSFRTLFRAIPDAFSRAPPPSAPQPPQPDKSLAPQGAPPAPSRPLYAVLTPGHLAMALLCRSAAFLGIATIVGTGFWVGALLTWEVVLPAAAAVPFLALMGSWGLFSAVAPSSDAWGWASLVLLILCSLCAPCFAFGVFPRIRMFPTSGIHNEQAADLFVLWALVGIRAYTVTRGFAPLIVALLVVGASWHTRVPWFLLSGPALLAVSALPLHWAFGDPAWAGFPWSVRWVTGLLMACLAVVLWAALRPRPVRRLTCPHWVFIPVTSLVQATPVARPATNVPGLFVIPIPQSGPPAAQPLAPLPPPEKDAALFRDHSTSSLETGSASSLSMALPGAAHLSPPLADSSPWPVPAGPSEPSNISTDGLVLPFAEPEHPAMPPILLPSAGPQPLSPSFHSLATATRRFATFPSRDSCFSPDPAPLAPAVLNRLSARFPPTALPWGSLASSRTPRSPSAPSLADSSLSRRKSISSLPLSESFHEPISEEMASGDGATAMAVPPARPPRAGDEGSEMSDLDGPAPPLAPATAPTSPPSPLSETSSDSSLTLDAGEEPGTPTAGLGPARLQHPVPRRSALYMAPTTKKPNPPPRRAHPHAGELQAETPGGGNRAGYLGPSFEGLPQKLRDVFAYYQWLSIRSVLGRPLLEETFLHLVDVACFVQLSCGVGLIASHPDALWLTPAVVSLVGLLFGVWGLLQPRVWWYVVMGAATIVGACSAFFAVGLPASVIGPTVGYVLAAVMLGVAQFRFRWRQRQRPPAPVASPPPPPASPQPVLPRPPAAPSPPRLPPLPSPDLPEPGAPRVPAHLREGFFPRLLGFLRPIYFVAWFSLPLFMLISNSCSLSRWIFPLNELIAQQSRSLP</sequence>
<reference evidence="3" key="1">
    <citation type="journal article" date="2022" name="bioRxiv">
        <title>Genomics of Preaxostyla Flagellates Illuminates Evolutionary Transitions and the Path Towards Mitochondrial Loss.</title>
        <authorList>
            <person name="Novak L.V.F."/>
            <person name="Treitli S.C."/>
            <person name="Pyrih J."/>
            <person name="Halakuc P."/>
            <person name="Pipaliya S.V."/>
            <person name="Vacek V."/>
            <person name="Brzon O."/>
            <person name="Soukal P."/>
            <person name="Eme L."/>
            <person name="Dacks J.B."/>
            <person name="Karnkowska A."/>
            <person name="Elias M."/>
            <person name="Hampl V."/>
        </authorList>
    </citation>
    <scope>NUCLEOTIDE SEQUENCE</scope>
    <source>
        <strain evidence="3">RCP-MX</strain>
    </source>
</reference>
<feature type="transmembrane region" description="Helical" evidence="2">
    <location>
        <begin position="1472"/>
        <end position="1490"/>
    </location>
</feature>
<feature type="transmembrane region" description="Helical" evidence="2">
    <location>
        <begin position="709"/>
        <end position="727"/>
    </location>
</feature>
<proteinExistence type="predicted"/>